<evidence type="ECO:0000256" key="7">
    <source>
        <dbReference type="NCBIfam" id="TIGR00126"/>
    </source>
</evidence>
<dbReference type="GO" id="GO:0004139">
    <property type="term" value="F:deoxyribose-phosphate aldolase activity"/>
    <property type="evidence" value="ECO:0007669"/>
    <property type="project" value="UniProtKB-EC"/>
</dbReference>
<dbReference type="InterPro" id="IPR002915">
    <property type="entry name" value="DeoC/FbaB/LacD_aldolase"/>
</dbReference>
<evidence type="ECO:0000256" key="6">
    <source>
        <dbReference type="ARBA" id="ARBA00048791"/>
    </source>
</evidence>
<dbReference type="InterPro" id="IPR011343">
    <property type="entry name" value="DeoC"/>
</dbReference>
<sequence>MTWCYARRYAPLVTMPITVPAYGKEAAGRLASMADVTADDGALRRFLHGLPGVDAVGLEARAATLGTRSIKTTAKAYAIDLAISMIDLTTLEGADTPGKVRALCAKGVHPDPTDRTSPKVAAICVYPDMVATAKEALGDSGIHVASVATAFPAGRAALPVKLADTRDAVAAGADEIDMVIDRGAFLSGRYMDVFEEIKAVKEACARPDGSAAHLKVIFETGELQTYDNVRRVSWLAMLAGADFIKTSTGKVAVNATPPVTLLMLEAVRDFHATTGVQVGVKPAGGIRTTKDAIKYLVMVNETLGEPWLTADWFRFGASSLLNDLLMQRQKLSTGRYSGPDYVTVD</sequence>
<comment type="catalytic activity">
    <reaction evidence="6">
        <text>2-deoxy-D-ribose 5-phosphate = D-glyceraldehyde 3-phosphate + acetaldehyde</text>
        <dbReference type="Rhea" id="RHEA:12821"/>
        <dbReference type="ChEBI" id="CHEBI:15343"/>
        <dbReference type="ChEBI" id="CHEBI:59776"/>
        <dbReference type="ChEBI" id="CHEBI:62877"/>
        <dbReference type="EC" id="4.1.2.4"/>
    </reaction>
</comment>
<dbReference type="PANTHER" id="PTHR10889">
    <property type="entry name" value="DEOXYRIBOSE-PHOSPHATE ALDOLASE"/>
    <property type="match status" value="1"/>
</dbReference>
<dbReference type="NCBIfam" id="TIGR00126">
    <property type="entry name" value="deoC"/>
    <property type="match status" value="1"/>
</dbReference>
<evidence type="ECO:0000256" key="2">
    <source>
        <dbReference type="ARBA" id="ARBA00009473"/>
    </source>
</evidence>
<comment type="similarity">
    <text evidence="2">Belongs to the DeoC/FbaB aldolase family. DeoC type 2 subfamily.</text>
</comment>
<dbReference type="SUPFAM" id="SSF51569">
    <property type="entry name" value="Aldolase"/>
    <property type="match status" value="1"/>
</dbReference>
<accession>A0ABX3XY44</accession>
<dbReference type="SMART" id="SM01133">
    <property type="entry name" value="DeoC"/>
    <property type="match status" value="1"/>
</dbReference>
<evidence type="ECO:0000256" key="5">
    <source>
        <dbReference type="ARBA" id="ARBA00023270"/>
    </source>
</evidence>
<evidence type="ECO:0000313" key="8">
    <source>
        <dbReference type="EMBL" id="OSY45623.1"/>
    </source>
</evidence>
<dbReference type="EMBL" id="MIGA01000016">
    <property type="protein sequence ID" value="OSY45623.1"/>
    <property type="molecule type" value="Genomic_DNA"/>
</dbReference>
<comment type="caution">
    <text evidence="8">The sequence shown here is derived from an EMBL/GenBank/DDBJ whole genome shotgun (WGS) entry which is preliminary data.</text>
</comment>
<keyword evidence="4 8" id="KW-0456">Lyase</keyword>
<dbReference type="EC" id="4.1.2.4" evidence="3 7"/>
<dbReference type="InterPro" id="IPR013785">
    <property type="entry name" value="Aldolase_TIM"/>
</dbReference>
<dbReference type="Gene3D" id="3.20.20.70">
    <property type="entry name" value="Aldolase class I"/>
    <property type="match status" value="1"/>
</dbReference>
<proteinExistence type="inferred from homology"/>
<reference evidence="8 9" key="1">
    <citation type="submission" date="2016-09" db="EMBL/GenBank/DDBJ databases">
        <title>Streptomyces platensis DSM40041, a candidate organism with high potential of specific P450 cytochromes.</title>
        <authorList>
            <person name="Grumaz C."/>
            <person name="Vainshtein Y."/>
            <person name="Kirstahler P."/>
            <person name="Sohn K."/>
        </authorList>
    </citation>
    <scope>NUCLEOTIDE SEQUENCE [LARGE SCALE GENOMIC DNA]</scope>
    <source>
        <strain evidence="8 9">DSM 40041</strain>
    </source>
</reference>
<dbReference type="CDD" id="cd00959">
    <property type="entry name" value="DeoC"/>
    <property type="match status" value="1"/>
</dbReference>
<name>A0ABX3XY44_STRPT</name>
<comment type="pathway">
    <text evidence="1">Carbohydrate degradation; 2-deoxy-D-ribose 1-phosphate degradation; D-glyceraldehyde 3-phosphate and acetaldehyde from 2-deoxy-alpha-D-ribose 1-phosphate: step 2/2.</text>
</comment>
<organism evidence="8 9">
    <name type="scientific">Streptomyces platensis</name>
    <dbReference type="NCBI Taxonomy" id="58346"/>
    <lineage>
        <taxon>Bacteria</taxon>
        <taxon>Bacillati</taxon>
        <taxon>Actinomycetota</taxon>
        <taxon>Actinomycetes</taxon>
        <taxon>Kitasatosporales</taxon>
        <taxon>Streptomycetaceae</taxon>
        <taxon>Streptomyces</taxon>
    </lineage>
</organism>
<evidence type="ECO:0000313" key="9">
    <source>
        <dbReference type="Proteomes" id="UP000194225"/>
    </source>
</evidence>
<evidence type="ECO:0000256" key="4">
    <source>
        <dbReference type="ARBA" id="ARBA00023239"/>
    </source>
</evidence>
<keyword evidence="9" id="KW-1185">Reference proteome</keyword>
<gene>
    <name evidence="8" type="primary">deoC</name>
    <name evidence="8" type="ORF">BG653_02913</name>
</gene>
<protein>
    <recommendedName>
        <fullName evidence="3 7">Deoxyribose-phosphate aldolase</fullName>
        <ecNumber evidence="3 7">4.1.2.4</ecNumber>
    </recommendedName>
</protein>
<dbReference type="Pfam" id="PF01791">
    <property type="entry name" value="DeoC"/>
    <property type="match status" value="1"/>
</dbReference>
<keyword evidence="5" id="KW-0704">Schiff base</keyword>
<evidence type="ECO:0000256" key="1">
    <source>
        <dbReference type="ARBA" id="ARBA00004816"/>
    </source>
</evidence>
<dbReference type="Proteomes" id="UP000194225">
    <property type="component" value="Unassembled WGS sequence"/>
</dbReference>
<evidence type="ECO:0000256" key="3">
    <source>
        <dbReference type="ARBA" id="ARBA00012515"/>
    </source>
</evidence>
<dbReference type="PANTHER" id="PTHR10889:SF3">
    <property type="entry name" value="DEOXYRIBOSE-PHOSPHATE ALDOLASE"/>
    <property type="match status" value="1"/>
</dbReference>